<proteinExistence type="inferred from homology"/>
<keyword evidence="10" id="KW-0520">NAD</keyword>
<evidence type="ECO:0000256" key="2">
    <source>
        <dbReference type="ARBA" id="ARBA00004141"/>
    </source>
</evidence>
<dbReference type="AlphaFoldDB" id="A0A3A4ND72"/>
<dbReference type="EMBL" id="QZKU01000115">
    <property type="protein sequence ID" value="RJP17412.1"/>
    <property type="molecule type" value="Genomic_DNA"/>
</dbReference>
<feature type="transmembrane region" description="Helical" evidence="10">
    <location>
        <begin position="6"/>
        <end position="26"/>
    </location>
</feature>
<keyword evidence="10" id="KW-1003">Cell membrane</keyword>
<evidence type="ECO:0000256" key="4">
    <source>
        <dbReference type="ARBA" id="ARBA00022448"/>
    </source>
</evidence>
<comment type="catalytic activity">
    <reaction evidence="10">
        <text>a quinone + NADH + 5 H(+)(in) = a quinol + NAD(+) + 4 H(+)(out)</text>
        <dbReference type="Rhea" id="RHEA:57888"/>
        <dbReference type="ChEBI" id="CHEBI:15378"/>
        <dbReference type="ChEBI" id="CHEBI:24646"/>
        <dbReference type="ChEBI" id="CHEBI:57540"/>
        <dbReference type="ChEBI" id="CHEBI:57945"/>
        <dbReference type="ChEBI" id="CHEBI:132124"/>
    </reaction>
</comment>
<keyword evidence="4 10" id="KW-0813">Transport</keyword>
<dbReference type="GO" id="GO:0048038">
    <property type="term" value="F:quinone binding"/>
    <property type="evidence" value="ECO:0007669"/>
    <property type="project" value="UniProtKB-KW"/>
</dbReference>
<dbReference type="InterPro" id="IPR039428">
    <property type="entry name" value="NUOK/Mnh_C1-like"/>
</dbReference>
<evidence type="ECO:0000256" key="7">
    <source>
        <dbReference type="ARBA" id="ARBA00022967"/>
    </source>
</evidence>
<dbReference type="Proteomes" id="UP000265882">
    <property type="component" value="Unassembled WGS sequence"/>
</dbReference>
<evidence type="ECO:0000256" key="5">
    <source>
        <dbReference type="ARBA" id="ARBA00022692"/>
    </source>
</evidence>
<name>A0A3A4ND72_ABYX5</name>
<dbReference type="NCBIfam" id="NF004319">
    <property type="entry name" value="PRK05715.1-1"/>
    <property type="match status" value="1"/>
</dbReference>
<keyword evidence="9 10" id="KW-0472">Membrane</keyword>
<keyword evidence="6 10" id="KW-0874">Quinone</keyword>
<gene>
    <name evidence="10 11" type="primary">nuoK</name>
    <name evidence="11" type="ORF">C4520_16750</name>
</gene>
<dbReference type="GO" id="GO:0042773">
    <property type="term" value="P:ATP synthesis coupled electron transport"/>
    <property type="evidence" value="ECO:0007669"/>
    <property type="project" value="InterPro"/>
</dbReference>
<comment type="function">
    <text evidence="1 10">NDH-1 shuttles electrons from NADH, via FMN and iron-sulfur (Fe-S) centers, to quinones in the respiratory chain. The immediate electron acceptor for the enzyme in this species is believed to be ubiquinone. Couples the redox reaction to proton translocation (for every two electrons transferred, four hydrogen ions are translocated across the cytoplasmic membrane), and thus conserves the redox energy in a proton gradient.</text>
</comment>
<comment type="subcellular location">
    <subcellularLocation>
        <location evidence="10">Cell membrane</location>
        <topology evidence="10">Multi-pass membrane protein</topology>
    </subcellularLocation>
    <subcellularLocation>
        <location evidence="2">Membrane</location>
        <topology evidence="2">Multi-pass membrane protein</topology>
    </subcellularLocation>
</comment>
<comment type="subunit">
    <text evidence="10">NDH-1 is composed of 14 different subunits. Subunits NuoA, H, J, K, L, M, N constitute the membrane sector of the complex.</text>
</comment>
<evidence type="ECO:0000256" key="9">
    <source>
        <dbReference type="ARBA" id="ARBA00023136"/>
    </source>
</evidence>
<dbReference type="HAMAP" id="MF_01456">
    <property type="entry name" value="NDH1_NuoK"/>
    <property type="match status" value="1"/>
</dbReference>
<feature type="transmembrane region" description="Helical" evidence="10">
    <location>
        <begin position="61"/>
        <end position="86"/>
    </location>
</feature>
<sequence length="102" mass="11157">MVSIPLEAGLLLAAVLFVIGLVGILIRRNILFILLSIEILLNASGLAFIVAGYHWNQPDGQVMFFFILTMAAAEVAVGLALALLMFHEFKTLNIDQLTRMQG</sequence>
<dbReference type="Gene3D" id="1.10.287.3510">
    <property type="match status" value="1"/>
</dbReference>
<evidence type="ECO:0000313" key="12">
    <source>
        <dbReference type="Proteomes" id="UP000265882"/>
    </source>
</evidence>
<keyword evidence="11" id="KW-0560">Oxidoreductase</keyword>
<organism evidence="11 12">
    <name type="scientific">Abyssobacteria bacterium (strain SURF_5)</name>
    <dbReference type="NCBI Taxonomy" id="2093360"/>
    <lineage>
        <taxon>Bacteria</taxon>
        <taxon>Pseudomonadati</taxon>
        <taxon>Candidatus Hydrogenedentota</taxon>
        <taxon>Candidatus Abyssobacteria</taxon>
    </lineage>
</organism>
<dbReference type="Pfam" id="PF00420">
    <property type="entry name" value="Oxidored_q2"/>
    <property type="match status" value="1"/>
</dbReference>
<dbReference type="NCBIfam" id="NF004320">
    <property type="entry name" value="PRK05715.1-2"/>
    <property type="match status" value="1"/>
</dbReference>
<keyword evidence="10" id="KW-0830">Ubiquinone</keyword>
<evidence type="ECO:0000256" key="3">
    <source>
        <dbReference type="ARBA" id="ARBA00010519"/>
    </source>
</evidence>
<keyword evidence="7 10" id="KW-1278">Translocase</keyword>
<reference evidence="11 12" key="1">
    <citation type="journal article" date="2017" name="ISME J.">
        <title>Energy and carbon metabolisms in a deep terrestrial subsurface fluid microbial community.</title>
        <authorList>
            <person name="Momper L."/>
            <person name="Jungbluth S.P."/>
            <person name="Lee M.D."/>
            <person name="Amend J.P."/>
        </authorList>
    </citation>
    <scope>NUCLEOTIDE SEQUENCE [LARGE SCALE GENOMIC DNA]</scope>
    <source>
        <strain evidence="11">SURF_5</strain>
    </source>
</reference>
<accession>A0A3A4ND72</accession>
<protein>
    <recommendedName>
        <fullName evidence="10">NADH-quinone oxidoreductase subunit K</fullName>
        <ecNumber evidence="10">7.1.1.-</ecNumber>
    </recommendedName>
    <alternativeName>
        <fullName evidence="10">NADH dehydrogenase I subunit K</fullName>
    </alternativeName>
    <alternativeName>
        <fullName evidence="10">NDH-1 subunit K</fullName>
    </alternativeName>
</protein>
<comment type="caution">
    <text evidence="11">The sequence shown here is derived from an EMBL/GenBank/DDBJ whole genome shotgun (WGS) entry which is preliminary data.</text>
</comment>
<evidence type="ECO:0000313" key="11">
    <source>
        <dbReference type="EMBL" id="RJP17412.1"/>
    </source>
</evidence>
<keyword evidence="8 10" id="KW-1133">Transmembrane helix</keyword>
<dbReference type="PANTHER" id="PTHR11434:SF16">
    <property type="entry name" value="NADH-UBIQUINONE OXIDOREDUCTASE CHAIN 4L"/>
    <property type="match status" value="1"/>
</dbReference>
<dbReference type="GO" id="GO:0050136">
    <property type="term" value="F:NADH dehydrogenase (quinone) (non-electrogenic) activity"/>
    <property type="evidence" value="ECO:0007669"/>
    <property type="project" value="UniProtKB-UniRule"/>
</dbReference>
<dbReference type="GO" id="GO:0030964">
    <property type="term" value="C:NADH dehydrogenase complex"/>
    <property type="evidence" value="ECO:0007669"/>
    <property type="project" value="TreeGrafter"/>
</dbReference>
<evidence type="ECO:0000256" key="6">
    <source>
        <dbReference type="ARBA" id="ARBA00022719"/>
    </source>
</evidence>
<comment type="similarity">
    <text evidence="3 10">Belongs to the complex I subunit 4L family.</text>
</comment>
<dbReference type="InterPro" id="IPR001133">
    <property type="entry name" value="NADH_UbQ_OxRdtase_chain4L/K"/>
</dbReference>
<keyword evidence="5 10" id="KW-0812">Transmembrane</keyword>
<dbReference type="EC" id="7.1.1.-" evidence="10"/>
<evidence type="ECO:0000256" key="10">
    <source>
        <dbReference type="HAMAP-Rule" id="MF_01456"/>
    </source>
</evidence>
<evidence type="ECO:0000256" key="8">
    <source>
        <dbReference type="ARBA" id="ARBA00022989"/>
    </source>
</evidence>
<feature type="transmembrane region" description="Helical" evidence="10">
    <location>
        <begin position="33"/>
        <end position="55"/>
    </location>
</feature>
<evidence type="ECO:0000256" key="1">
    <source>
        <dbReference type="ARBA" id="ARBA00002378"/>
    </source>
</evidence>
<dbReference type="FunFam" id="1.10.287.3510:FF:000001">
    <property type="entry name" value="NADH-quinone oxidoreductase subunit K"/>
    <property type="match status" value="1"/>
</dbReference>
<dbReference type="GO" id="GO:0005886">
    <property type="term" value="C:plasma membrane"/>
    <property type="evidence" value="ECO:0007669"/>
    <property type="project" value="UniProtKB-SubCell"/>
</dbReference>
<dbReference type="PANTHER" id="PTHR11434">
    <property type="entry name" value="NADH-UBIQUINONE OXIDOREDUCTASE SUBUNIT ND4L"/>
    <property type="match status" value="1"/>
</dbReference>